<sequence length="127" mass="14006">MSPARVSSPVRRRERNQSDGSSEQQEDGAPSFLNDSTENKHIRAQCMNGHCHNYRNEAGATGADVIDGVETPARRCRPRWCVTGQMGVAGGQEVNCRLVHMAASRGSALPAERRWTELETQQPDENS</sequence>
<reference evidence="2" key="1">
    <citation type="submission" date="2020-03" db="EMBL/GenBank/DDBJ databases">
        <authorList>
            <person name="Weist P."/>
        </authorList>
    </citation>
    <scope>NUCLEOTIDE SEQUENCE</scope>
</reference>
<dbReference type="AlphaFoldDB" id="A0A9N7UC02"/>
<accession>A0A9N7UC02</accession>
<name>A0A9N7UC02_PLEPL</name>
<organism evidence="2 3">
    <name type="scientific">Pleuronectes platessa</name>
    <name type="common">European plaice</name>
    <dbReference type="NCBI Taxonomy" id="8262"/>
    <lineage>
        <taxon>Eukaryota</taxon>
        <taxon>Metazoa</taxon>
        <taxon>Chordata</taxon>
        <taxon>Craniata</taxon>
        <taxon>Vertebrata</taxon>
        <taxon>Euteleostomi</taxon>
        <taxon>Actinopterygii</taxon>
        <taxon>Neopterygii</taxon>
        <taxon>Teleostei</taxon>
        <taxon>Neoteleostei</taxon>
        <taxon>Acanthomorphata</taxon>
        <taxon>Carangaria</taxon>
        <taxon>Pleuronectiformes</taxon>
        <taxon>Pleuronectoidei</taxon>
        <taxon>Pleuronectidae</taxon>
        <taxon>Pleuronectes</taxon>
    </lineage>
</organism>
<proteinExistence type="predicted"/>
<dbReference type="Proteomes" id="UP001153269">
    <property type="component" value="Unassembled WGS sequence"/>
</dbReference>
<evidence type="ECO:0000256" key="1">
    <source>
        <dbReference type="SAM" id="MobiDB-lite"/>
    </source>
</evidence>
<keyword evidence="3" id="KW-1185">Reference proteome</keyword>
<dbReference type="EMBL" id="CADEAL010000955">
    <property type="protein sequence ID" value="CAB1427243.1"/>
    <property type="molecule type" value="Genomic_DNA"/>
</dbReference>
<evidence type="ECO:0000313" key="3">
    <source>
        <dbReference type="Proteomes" id="UP001153269"/>
    </source>
</evidence>
<gene>
    <name evidence="2" type="ORF">PLEPLA_LOCUS15181</name>
</gene>
<evidence type="ECO:0000313" key="2">
    <source>
        <dbReference type="EMBL" id="CAB1427243.1"/>
    </source>
</evidence>
<comment type="caution">
    <text evidence="2">The sequence shown here is derived from an EMBL/GenBank/DDBJ whole genome shotgun (WGS) entry which is preliminary data.</text>
</comment>
<protein>
    <submittedName>
        <fullName evidence="2">Uncharacterized protein</fullName>
    </submittedName>
</protein>
<feature type="region of interest" description="Disordered" evidence="1">
    <location>
        <begin position="1"/>
        <end position="40"/>
    </location>
</feature>